<accession>I4F3C8</accession>
<dbReference type="OrthoDB" id="9102337at2"/>
<dbReference type="EMBL" id="FO203431">
    <property type="protein sequence ID" value="CCH90141.1"/>
    <property type="molecule type" value="Genomic_DNA"/>
</dbReference>
<proteinExistence type="predicted"/>
<keyword evidence="1" id="KW-1133">Transmembrane helix</keyword>
<organism evidence="2 3">
    <name type="scientific">Modestobacter italicus (strain DSM 44449 / CECT 9708 / BC 501)</name>
    <dbReference type="NCBI Taxonomy" id="2732864"/>
    <lineage>
        <taxon>Bacteria</taxon>
        <taxon>Bacillati</taxon>
        <taxon>Actinomycetota</taxon>
        <taxon>Actinomycetes</taxon>
        <taxon>Geodermatophilales</taxon>
        <taxon>Geodermatophilaceae</taxon>
        <taxon>Modestobacter</taxon>
    </lineage>
</organism>
<feature type="transmembrane region" description="Helical" evidence="1">
    <location>
        <begin position="155"/>
        <end position="176"/>
    </location>
</feature>
<evidence type="ECO:0000256" key="1">
    <source>
        <dbReference type="SAM" id="Phobius"/>
    </source>
</evidence>
<feature type="transmembrane region" description="Helical" evidence="1">
    <location>
        <begin position="182"/>
        <end position="203"/>
    </location>
</feature>
<evidence type="ECO:0000313" key="3">
    <source>
        <dbReference type="Proteomes" id="UP000006461"/>
    </source>
</evidence>
<gene>
    <name evidence="2" type="ordered locus">MODMU_4760</name>
</gene>
<dbReference type="AlphaFoldDB" id="I4F3C8"/>
<keyword evidence="3" id="KW-1185">Reference proteome</keyword>
<reference evidence="2 3" key="1">
    <citation type="journal article" date="2012" name="J. Bacteriol.">
        <title>Genome Sequence of Radiation-Resistant Modestobacter marinus Strain BC501, a Representative Actinobacterium That Thrives on Calcareous Stone Surfaces.</title>
        <authorList>
            <person name="Normand P."/>
            <person name="Gury J."/>
            <person name="Pujic P."/>
            <person name="Chouaia B."/>
            <person name="Crotti E."/>
            <person name="Brusetti L."/>
            <person name="Daffonchio D."/>
            <person name="Vacherie B."/>
            <person name="Barbe V."/>
            <person name="Medigue C."/>
            <person name="Calteau A."/>
            <person name="Ghodhbane-Gtari F."/>
            <person name="Essoussi I."/>
            <person name="Nouioui I."/>
            <person name="Abbassi-Ghozzi I."/>
            <person name="Gtari M."/>
        </authorList>
    </citation>
    <scope>NUCLEOTIDE SEQUENCE [LARGE SCALE GENOMIC DNA]</scope>
    <source>
        <strain evidence="3">BC 501</strain>
    </source>
</reference>
<evidence type="ECO:0008006" key="4">
    <source>
        <dbReference type="Google" id="ProtNLM"/>
    </source>
</evidence>
<dbReference type="KEGG" id="mmar:MODMU_4760"/>
<name>I4F3C8_MODI5</name>
<feature type="transmembrane region" description="Helical" evidence="1">
    <location>
        <begin position="103"/>
        <end position="123"/>
    </location>
</feature>
<dbReference type="HOGENOM" id="CLU_831097_0_0_11"/>
<keyword evidence="1" id="KW-0472">Membrane</keyword>
<keyword evidence="1" id="KW-0812">Transmembrane</keyword>
<dbReference type="Proteomes" id="UP000006461">
    <property type="component" value="Chromosome"/>
</dbReference>
<sequence length="334" mass="35998">MPVFAVLTLVTGVLTLVTWLQQADLRDVDDLVQATATVTGVDEHRRSGDTLHVSFEASGVGQRADIPYGGSADTGDEVAVAFVPDDPTRVRTVEDWYPAYANWGLYAVMTAIAGVVIGGFGWISRWRHSRWESDDTAGELPVEEFGQRVVRGSPIVEWIFAAGGLVVAAACVYGLFRTEEDQVGFSIGIGVTVLLTGAVIAGVHWYTGRDGVWVTDEALVARLRGRLRSWPWAQVRELGVVVEGGTATVPAARVDDGLEDDGIGADGWISLARPVAGPFAAHSWGARFRRLADERGLPFTEGLTSADLADTPLATYVRHRSTSRNRRPDPDGKA</sequence>
<evidence type="ECO:0000313" key="2">
    <source>
        <dbReference type="EMBL" id="CCH90141.1"/>
    </source>
</evidence>
<protein>
    <recommendedName>
        <fullName evidence="4">DUF3592 domain-containing protein</fullName>
    </recommendedName>
</protein>